<dbReference type="RefSeq" id="WP_116336933.1">
    <property type="nucleotide sequence ID" value="NZ_LT976856.1"/>
</dbReference>
<evidence type="ECO:0000256" key="7">
    <source>
        <dbReference type="SAM" id="Phobius"/>
    </source>
</evidence>
<evidence type="ECO:0008006" key="9">
    <source>
        <dbReference type="Google" id="ProtNLM"/>
    </source>
</evidence>
<dbReference type="InterPro" id="IPR032808">
    <property type="entry name" value="DoxX"/>
</dbReference>
<dbReference type="InterPro" id="IPR051907">
    <property type="entry name" value="DoxX-like_oxidoreductase"/>
</dbReference>
<dbReference type="PANTHER" id="PTHR33452:SF1">
    <property type="entry name" value="INNER MEMBRANE PROTEIN YPHA-RELATED"/>
    <property type="match status" value="1"/>
</dbReference>
<organism evidence="8">
    <name type="scientific">Cupriavidus taiwanensis</name>
    <dbReference type="NCBI Taxonomy" id="164546"/>
    <lineage>
        <taxon>Bacteria</taxon>
        <taxon>Pseudomonadati</taxon>
        <taxon>Pseudomonadota</taxon>
        <taxon>Betaproteobacteria</taxon>
        <taxon>Burkholderiales</taxon>
        <taxon>Burkholderiaceae</taxon>
        <taxon>Cupriavidus</taxon>
    </lineage>
</organism>
<dbReference type="GO" id="GO:0005886">
    <property type="term" value="C:plasma membrane"/>
    <property type="evidence" value="ECO:0007669"/>
    <property type="project" value="UniProtKB-SubCell"/>
</dbReference>
<feature type="transmembrane region" description="Helical" evidence="7">
    <location>
        <begin position="12"/>
        <end position="29"/>
    </location>
</feature>
<keyword evidence="4 7" id="KW-0812">Transmembrane</keyword>
<accession>A0A375BK89</accession>
<evidence type="ECO:0000256" key="6">
    <source>
        <dbReference type="ARBA" id="ARBA00023136"/>
    </source>
</evidence>
<evidence type="ECO:0000256" key="1">
    <source>
        <dbReference type="ARBA" id="ARBA00004651"/>
    </source>
</evidence>
<dbReference type="PANTHER" id="PTHR33452">
    <property type="entry name" value="OXIDOREDUCTASE CATD-RELATED"/>
    <property type="match status" value="1"/>
</dbReference>
<evidence type="ECO:0000256" key="2">
    <source>
        <dbReference type="ARBA" id="ARBA00006679"/>
    </source>
</evidence>
<feature type="transmembrane region" description="Helical" evidence="7">
    <location>
        <begin position="49"/>
        <end position="69"/>
    </location>
</feature>
<comment type="subcellular location">
    <subcellularLocation>
        <location evidence="1">Cell membrane</location>
        <topology evidence="1">Multi-pass membrane protein</topology>
    </subcellularLocation>
</comment>
<dbReference type="Pfam" id="PF07681">
    <property type="entry name" value="DoxX"/>
    <property type="match status" value="1"/>
</dbReference>
<evidence type="ECO:0000256" key="4">
    <source>
        <dbReference type="ARBA" id="ARBA00022692"/>
    </source>
</evidence>
<keyword evidence="5 7" id="KW-1133">Transmembrane helix</keyword>
<comment type="similarity">
    <text evidence="2">Belongs to the DoxX family.</text>
</comment>
<evidence type="ECO:0000313" key="8">
    <source>
        <dbReference type="EMBL" id="SOY46722.1"/>
    </source>
</evidence>
<proteinExistence type="inferred from homology"/>
<comment type="caution">
    <text evidence="8">The sequence shown here is derived from an EMBL/GenBank/DDBJ whole genome shotgun (WGS) entry which is preliminary data.</text>
</comment>
<evidence type="ECO:0000256" key="3">
    <source>
        <dbReference type="ARBA" id="ARBA00022475"/>
    </source>
</evidence>
<dbReference type="Proteomes" id="UP000256297">
    <property type="component" value="Chromosome CBM2589_b"/>
</dbReference>
<evidence type="ECO:0000256" key="5">
    <source>
        <dbReference type="ARBA" id="ARBA00022989"/>
    </source>
</evidence>
<feature type="transmembrane region" description="Helical" evidence="7">
    <location>
        <begin position="113"/>
        <end position="131"/>
    </location>
</feature>
<keyword evidence="6 7" id="KW-0472">Membrane</keyword>
<name>A0A375BK89_9BURK</name>
<protein>
    <recommendedName>
        <fullName evidence="9">DoxX family protein</fullName>
    </recommendedName>
</protein>
<sequence length="139" mass="14214">MGGSQGSQDLGKALLRIVLGVLILMHGIAKLTGDSGIGFVSKLVADAGLPAWVAYGVYIGEVVAPILLIIGLWSRLAALVVAINMLFALALVHSKEFAMLSKTGGWALELQGMFLGAALAVALLGAGRFSVGGINGKLN</sequence>
<reference evidence="8" key="1">
    <citation type="submission" date="2018-01" db="EMBL/GenBank/DDBJ databases">
        <authorList>
            <person name="Clerissi C."/>
        </authorList>
    </citation>
    <scope>NUCLEOTIDE SEQUENCE</scope>
    <source>
        <strain evidence="8">Cupriavidus taiwanensis STM 3521</strain>
    </source>
</reference>
<gene>
    <name evidence="8" type="ORF">CBM2589_B150024</name>
</gene>
<dbReference type="AlphaFoldDB" id="A0A375BK89"/>
<keyword evidence="3" id="KW-1003">Cell membrane</keyword>
<feature type="transmembrane region" description="Helical" evidence="7">
    <location>
        <begin position="76"/>
        <end position="93"/>
    </location>
</feature>
<dbReference type="EMBL" id="OFSP01000007">
    <property type="protein sequence ID" value="SOY46722.1"/>
    <property type="molecule type" value="Genomic_DNA"/>
</dbReference>